<keyword evidence="2" id="KW-1185">Reference proteome</keyword>
<proteinExistence type="predicted"/>
<sequence>MAIILLQLVLASSRWWLVPPPPTPLGSLETRRVDVFGRRRAFLRRTPGCKSVERRVGFDVGGGDAASPLVFPSICLVCSARKEQCRMGRSVAKETDSKSAAAVNRRRLVS</sequence>
<gene>
    <name evidence="1" type="ORF">OPV22_006798</name>
</gene>
<organism evidence="1 2">
    <name type="scientific">Ensete ventricosum</name>
    <name type="common">Abyssinian banana</name>
    <name type="synonym">Musa ensete</name>
    <dbReference type="NCBI Taxonomy" id="4639"/>
    <lineage>
        <taxon>Eukaryota</taxon>
        <taxon>Viridiplantae</taxon>
        <taxon>Streptophyta</taxon>
        <taxon>Embryophyta</taxon>
        <taxon>Tracheophyta</taxon>
        <taxon>Spermatophyta</taxon>
        <taxon>Magnoliopsida</taxon>
        <taxon>Liliopsida</taxon>
        <taxon>Zingiberales</taxon>
        <taxon>Musaceae</taxon>
        <taxon>Ensete</taxon>
    </lineage>
</organism>
<protein>
    <recommendedName>
        <fullName evidence="3">Secreted protein</fullName>
    </recommendedName>
</protein>
<evidence type="ECO:0008006" key="3">
    <source>
        <dbReference type="Google" id="ProtNLM"/>
    </source>
</evidence>
<accession>A0AAV8QCL0</accession>
<dbReference type="Proteomes" id="UP001222027">
    <property type="component" value="Unassembled WGS sequence"/>
</dbReference>
<evidence type="ECO:0000313" key="2">
    <source>
        <dbReference type="Proteomes" id="UP001222027"/>
    </source>
</evidence>
<evidence type="ECO:0000313" key="1">
    <source>
        <dbReference type="EMBL" id="KAJ8505912.1"/>
    </source>
</evidence>
<name>A0AAV8QCL0_ENSVE</name>
<dbReference type="AlphaFoldDB" id="A0AAV8QCL0"/>
<comment type="caution">
    <text evidence="1">The sequence shown here is derived from an EMBL/GenBank/DDBJ whole genome shotgun (WGS) entry which is preliminary data.</text>
</comment>
<reference evidence="1 2" key="1">
    <citation type="submission" date="2022-12" db="EMBL/GenBank/DDBJ databases">
        <title>Chromosome-scale assembly of the Ensete ventricosum genome.</title>
        <authorList>
            <person name="Dussert Y."/>
            <person name="Stocks J."/>
            <person name="Wendawek A."/>
            <person name="Woldeyes F."/>
            <person name="Nichols R.A."/>
            <person name="Borrell J.S."/>
        </authorList>
    </citation>
    <scope>NUCLEOTIDE SEQUENCE [LARGE SCALE GENOMIC DNA]</scope>
    <source>
        <strain evidence="2">cv. Maze</strain>
        <tissue evidence="1">Seeds</tissue>
    </source>
</reference>
<dbReference type="EMBL" id="JAQQAF010000002">
    <property type="protein sequence ID" value="KAJ8505912.1"/>
    <property type="molecule type" value="Genomic_DNA"/>
</dbReference>